<keyword evidence="2" id="KW-0479">Metal-binding</keyword>
<dbReference type="STRING" id="1073089.A0A1L9RSR9"/>
<dbReference type="Proteomes" id="UP000184383">
    <property type="component" value="Unassembled WGS sequence"/>
</dbReference>
<dbReference type="EC" id="4.1.1.52" evidence="7"/>
<protein>
    <recommendedName>
        <fullName evidence="7">6-methylsalicylate decarboxylase</fullName>
        <ecNumber evidence="7">4.1.1.52</ecNumber>
    </recommendedName>
</protein>
<feature type="domain" description="Amidohydrolase-related" evidence="9">
    <location>
        <begin position="4"/>
        <end position="317"/>
    </location>
</feature>
<evidence type="ECO:0000256" key="5">
    <source>
        <dbReference type="ARBA" id="ARBA00023239"/>
    </source>
</evidence>
<dbReference type="GO" id="GO:0046872">
    <property type="term" value="F:metal ion binding"/>
    <property type="evidence" value="ECO:0007669"/>
    <property type="project" value="UniProtKB-KW"/>
</dbReference>
<dbReference type="Pfam" id="PF04909">
    <property type="entry name" value="Amidohydro_2"/>
    <property type="match status" value="1"/>
</dbReference>
<dbReference type="PANTHER" id="PTHR21240:SF29">
    <property type="entry name" value="AMIDOHYDROLASE-RELATED DOMAIN-CONTAINING PROTEIN"/>
    <property type="match status" value="1"/>
</dbReference>
<dbReference type="Gene3D" id="3.20.20.140">
    <property type="entry name" value="Metal-dependent hydrolases"/>
    <property type="match status" value="1"/>
</dbReference>
<evidence type="ECO:0000313" key="10">
    <source>
        <dbReference type="EMBL" id="OJJ38001.1"/>
    </source>
</evidence>
<comment type="similarity">
    <text evidence="1">Belongs to the metallo-dependent hydrolases superfamily. ACMSD family.</text>
</comment>
<dbReference type="GO" id="GO:0005829">
    <property type="term" value="C:cytosol"/>
    <property type="evidence" value="ECO:0007669"/>
    <property type="project" value="TreeGrafter"/>
</dbReference>
<dbReference type="OrthoDB" id="2832284at2759"/>
<reference evidence="11" key="1">
    <citation type="journal article" date="2017" name="Genome Biol.">
        <title>Comparative genomics reveals high biological diversity and specific adaptations in the industrially and medically important fungal genus Aspergillus.</title>
        <authorList>
            <person name="de Vries R.P."/>
            <person name="Riley R."/>
            <person name="Wiebenga A."/>
            <person name="Aguilar-Osorio G."/>
            <person name="Amillis S."/>
            <person name="Uchima C.A."/>
            <person name="Anderluh G."/>
            <person name="Asadollahi M."/>
            <person name="Askin M."/>
            <person name="Barry K."/>
            <person name="Battaglia E."/>
            <person name="Bayram O."/>
            <person name="Benocci T."/>
            <person name="Braus-Stromeyer S.A."/>
            <person name="Caldana C."/>
            <person name="Canovas D."/>
            <person name="Cerqueira G.C."/>
            <person name="Chen F."/>
            <person name="Chen W."/>
            <person name="Choi C."/>
            <person name="Clum A."/>
            <person name="Dos Santos R.A."/>
            <person name="Damasio A.R."/>
            <person name="Diallinas G."/>
            <person name="Emri T."/>
            <person name="Fekete E."/>
            <person name="Flipphi M."/>
            <person name="Freyberg S."/>
            <person name="Gallo A."/>
            <person name="Gournas C."/>
            <person name="Habgood R."/>
            <person name="Hainaut M."/>
            <person name="Harispe M.L."/>
            <person name="Henrissat B."/>
            <person name="Hilden K.S."/>
            <person name="Hope R."/>
            <person name="Hossain A."/>
            <person name="Karabika E."/>
            <person name="Karaffa L."/>
            <person name="Karanyi Z."/>
            <person name="Krasevec N."/>
            <person name="Kuo A."/>
            <person name="Kusch H."/>
            <person name="LaButti K."/>
            <person name="Lagendijk E.L."/>
            <person name="Lapidus A."/>
            <person name="Levasseur A."/>
            <person name="Lindquist E."/>
            <person name="Lipzen A."/>
            <person name="Logrieco A.F."/>
            <person name="MacCabe A."/>
            <person name="Maekelae M.R."/>
            <person name="Malavazi I."/>
            <person name="Melin P."/>
            <person name="Meyer V."/>
            <person name="Mielnichuk N."/>
            <person name="Miskei M."/>
            <person name="Molnar A.P."/>
            <person name="Mule G."/>
            <person name="Ngan C.Y."/>
            <person name="Orejas M."/>
            <person name="Orosz E."/>
            <person name="Ouedraogo J.P."/>
            <person name="Overkamp K.M."/>
            <person name="Park H.-S."/>
            <person name="Perrone G."/>
            <person name="Piumi F."/>
            <person name="Punt P.J."/>
            <person name="Ram A.F."/>
            <person name="Ramon A."/>
            <person name="Rauscher S."/>
            <person name="Record E."/>
            <person name="Riano-Pachon D.M."/>
            <person name="Robert V."/>
            <person name="Roehrig J."/>
            <person name="Ruller R."/>
            <person name="Salamov A."/>
            <person name="Salih N.S."/>
            <person name="Samson R.A."/>
            <person name="Sandor E."/>
            <person name="Sanguinetti M."/>
            <person name="Schuetze T."/>
            <person name="Sepcic K."/>
            <person name="Shelest E."/>
            <person name="Sherlock G."/>
            <person name="Sophianopoulou V."/>
            <person name="Squina F.M."/>
            <person name="Sun H."/>
            <person name="Susca A."/>
            <person name="Todd R.B."/>
            <person name="Tsang A."/>
            <person name="Unkles S.E."/>
            <person name="van de Wiele N."/>
            <person name="van Rossen-Uffink D."/>
            <person name="Oliveira J.V."/>
            <person name="Vesth T.C."/>
            <person name="Visser J."/>
            <person name="Yu J.-H."/>
            <person name="Zhou M."/>
            <person name="Andersen M.R."/>
            <person name="Archer D.B."/>
            <person name="Baker S.E."/>
            <person name="Benoit I."/>
            <person name="Brakhage A.A."/>
            <person name="Braus G.H."/>
            <person name="Fischer R."/>
            <person name="Frisvad J.C."/>
            <person name="Goldman G.H."/>
            <person name="Houbraken J."/>
            <person name="Oakley B."/>
            <person name="Pocsi I."/>
            <person name="Scazzocchio C."/>
            <person name="Seiboth B."/>
            <person name="vanKuyk P.A."/>
            <person name="Wortman J."/>
            <person name="Dyer P.S."/>
            <person name="Grigoriev I.V."/>
        </authorList>
    </citation>
    <scope>NUCLEOTIDE SEQUENCE [LARGE SCALE GENOMIC DNA]</scope>
    <source>
        <strain evidence="11">DTO 134E9</strain>
    </source>
</reference>
<sequence>MERIDTHAHIVPEVWRQWCLKYGLQRPDGMSGIPAWSPESHIASMEENRVTRSILSVTSPGTAFGDTDEICRQITRETNDAIAGVCGQYPDKFGFFASLPLPDVDGSLEEIDYALDTLKADGFALMTNARGHYLGDEKLDAVFAKLNERKAKVFMHPTACCHPENPKGPWPLNKYMAPMMEYFFDTSRVVTNLLLSGTVTKYPNITYLVSHCGATLAPLVQRIAAFSGGALPADKIKELFRTRFYFDLAGFPFPDLIHGFLNMAGPDRLLYGSDGPYTPPPMVAKLANVMDEELPKLFDEDTIRQIYSGNAKQILNL</sequence>
<dbReference type="CDD" id="cd01292">
    <property type="entry name" value="metallo-dependent_hydrolases"/>
    <property type="match status" value="1"/>
</dbReference>
<dbReference type="GO" id="GO:0047596">
    <property type="term" value="F:6-methylsalicylate decarboxylase activity"/>
    <property type="evidence" value="ECO:0007669"/>
    <property type="project" value="UniProtKB-EC"/>
</dbReference>
<evidence type="ECO:0000256" key="7">
    <source>
        <dbReference type="ARBA" id="ARBA00038889"/>
    </source>
</evidence>
<keyword evidence="4" id="KW-0862">Zinc</keyword>
<dbReference type="VEuPathDB" id="FungiDB:ASPWEDRAFT_68099"/>
<gene>
    <name evidence="10" type="ORF">ASPWEDRAFT_68099</name>
</gene>
<proteinExistence type="inferred from homology"/>
<organism evidence="10 11">
    <name type="scientific">Aspergillus wentii DTO 134E9</name>
    <dbReference type="NCBI Taxonomy" id="1073089"/>
    <lineage>
        <taxon>Eukaryota</taxon>
        <taxon>Fungi</taxon>
        <taxon>Dikarya</taxon>
        <taxon>Ascomycota</taxon>
        <taxon>Pezizomycotina</taxon>
        <taxon>Eurotiomycetes</taxon>
        <taxon>Eurotiomycetidae</taxon>
        <taxon>Eurotiales</taxon>
        <taxon>Aspergillaceae</taxon>
        <taxon>Aspergillus</taxon>
        <taxon>Aspergillus subgen. Cremei</taxon>
    </lineage>
</organism>
<accession>A0A1L9RSR9</accession>
<evidence type="ECO:0000256" key="1">
    <source>
        <dbReference type="ARBA" id="ARBA00005871"/>
    </source>
</evidence>
<dbReference type="AlphaFoldDB" id="A0A1L9RSR9"/>
<dbReference type="GeneID" id="63754795"/>
<dbReference type="EMBL" id="KV878211">
    <property type="protein sequence ID" value="OJJ38001.1"/>
    <property type="molecule type" value="Genomic_DNA"/>
</dbReference>
<dbReference type="SUPFAM" id="SSF51556">
    <property type="entry name" value="Metallo-dependent hydrolases"/>
    <property type="match status" value="1"/>
</dbReference>
<keyword evidence="11" id="KW-1185">Reference proteome</keyword>
<evidence type="ECO:0000256" key="6">
    <source>
        <dbReference type="ARBA" id="ARBA00036832"/>
    </source>
</evidence>
<dbReference type="PANTHER" id="PTHR21240">
    <property type="entry name" value="2-AMINO-3-CARBOXYLMUCONATE-6-SEMIALDEHYDE DECARBOXYLASE"/>
    <property type="match status" value="1"/>
</dbReference>
<comment type="catalytic activity">
    <reaction evidence="6">
        <text>6-methylsalicylate + H(+) = 3-methylphenol + CO2</text>
        <dbReference type="Rhea" id="RHEA:23112"/>
        <dbReference type="ChEBI" id="CHEBI:15378"/>
        <dbReference type="ChEBI" id="CHEBI:16526"/>
        <dbReference type="ChEBI" id="CHEBI:17231"/>
        <dbReference type="ChEBI" id="CHEBI:36658"/>
        <dbReference type="EC" id="4.1.1.52"/>
    </reaction>
    <physiologicalReaction direction="left-to-right" evidence="6">
        <dbReference type="Rhea" id="RHEA:23113"/>
    </physiologicalReaction>
</comment>
<evidence type="ECO:0000256" key="2">
    <source>
        <dbReference type="ARBA" id="ARBA00022723"/>
    </source>
</evidence>
<dbReference type="GO" id="GO:0019748">
    <property type="term" value="P:secondary metabolic process"/>
    <property type="evidence" value="ECO:0007669"/>
    <property type="project" value="TreeGrafter"/>
</dbReference>
<dbReference type="RefSeq" id="XP_040691677.1">
    <property type="nucleotide sequence ID" value="XM_040838947.1"/>
</dbReference>
<evidence type="ECO:0000256" key="3">
    <source>
        <dbReference type="ARBA" id="ARBA00022793"/>
    </source>
</evidence>
<dbReference type="GO" id="GO:0016787">
    <property type="term" value="F:hydrolase activity"/>
    <property type="evidence" value="ECO:0007669"/>
    <property type="project" value="InterPro"/>
</dbReference>
<dbReference type="InterPro" id="IPR006680">
    <property type="entry name" value="Amidohydro-rel"/>
</dbReference>
<evidence type="ECO:0000313" key="11">
    <source>
        <dbReference type="Proteomes" id="UP000184383"/>
    </source>
</evidence>
<evidence type="ECO:0000256" key="4">
    <source>
        <dbReference type="ARBA" id="ARBA00022833"/>
    </source>
</evidence>
<evidence type="ECO:0000259" key="9">
    <source>
        <dbReference type="Pfam" id="PF04909"/>
    </source>
</evidence>
<evidence type="ECO:0000256" key="8">
    <source>
        <dbReference type="RuleBase" id="RU366045"/>
    </source>
</evidence>
<keyword evidence="3 8" id="KW-0210">Decarboxylase</keyword>
<dbReference type="InterPro" id="IPR032466">
    <property type="entry name" value="Metal_Hydrolase"/>
</dbReference>
<keyword evidence="5 8" id="KW-0456">Lyase</keyword>
<name>A0A1L9RSR9_ASPWE</name>
<dbReference type="InterPro" id="IPR032465">
    <property type="entry name" value="ACMSD"/>
</dbReference>